<dbReference type="Gene3D" id="1.20.1250.20">
    <property type="entry name" value="MFS general substrate transporter like domains"/>
    <property type="match status" value="1"/>
</dbReference>
<proteinExistence type="predicted"/>
<gene>
    <name evidence="2" type="ORF">SAMN04490355_101448</name>
</gene>
<dbReference type="PANTHER" id="PTHR11328:SF24">
    <property type="entry name" value="MAJOR FACILITATOR SUPERFAMILY (MFS) PROFILE DOMAIN-CONTAINING PROTEIN"/>
    <property type="match status" value="1"/>
</dbReference>
<evidence type="ECO:0000313" key="2">
    <source>
        <dbReference type="EMBL" id="SFL70448.1"/>
    </source>
</evidence>
<feature type="transmembrane region" description="Helical" evidence="1">
    <location>
        <begin position="110"/>
        <end position="132"/>
    </location>
</feature>
<dbReference type="GO" id="GO:0008643">
    <property type="term" value="P:carbohydrate transport"/>
    <property type="evidence" value="ECO:0007669"/>
    <property type="project" value="InterPro"/>
</dbReference>
<keyword evidence="1" id="KW-0472">Membrane</keyword>
<feature type="transmembrane region" description="Helical" evidence="1">
    <location>
        <begin position="152"/>
        <end position="173"/>
    </location>
</feature>
<name>A0A1I4JV42_9FIRM</name>
<accession>A0A1I4JV42</accession>
<dbReference type="Pfam" id="PF13347">
    <property type="entry name" value="MFS_2"/>
    <property type="match status" value="1"/>
</dbReference>
<dbReference type="OrthoDB" id="9764596at2"/>
<dbReference type="SUPFAM" id="SSF103473">
    <property type="entry name" value="MFS general substrate transporter"/>
    <property type="match status" value="1"/>
</dbReference>
<dbReference type="InterPro" id="IPR039672">
    <property type="entry name" value="MFS_2"/>
</dbReference>
<keyword evidence="1" id="KW-0812">Transmembrane</keyword>
<dbReference type="GO" id="GO:0015293">
    <property type="term" value="F:symporter activity"/>
    <property type="evidence" value="ECO:0007669"/>
    <property type="project" value="InterPro"/>
</dbReference>
<feature type="transmembrane region" description="Helical" evidence="1">
    <location>
        <begin position="12"/>
        <end position="36"/>
    </location>
</feature>
<feature type="transmembrane region" description="Helical" evidence="1">
    <location>
        <begin position="281"/>
        <end position="300"/>
    </location>
</feature>
<feature type="transmembrane region" description="Helical" evidence="1">
    <location>
        <begin position="42"/>
        <end position="64"/>
    </location>
</feature>
<protein>
    <submittedName>
        <fullName evidence="2">Oligogalacturonide transporter</fullName>
    </submittedName>
</protein>
<evidence type="ECO:0000313" key="3">
    <source>
        <dbReference type="Proteomes" id="UP000199520"/>
    </source>
</evidence>
<dbReference type="GO" id="GO:0005886">
    <property type="term" value="C:plasma membrane"/>
    <property type="evidence" value="ECO:0007669"/>
    <property type="project" value="TreeGrafter"/>
</dbReference>
<dbReference type="RefSeq" id="WP_090935808.1">
    <property type="nucleotide sequence ID" value="NZ_FOTS01000014.1"/>
</dbReference>
<feature type="transmembrane region" description="Helical" evidence="1">
    <location>
        <begin position="415"/>
        <end position="437"/>
    </location>
</feature>
<feature type="transmembrane region" description="Helical" evidence="1">
    <location>
        <begin position="85"/>
        <end position="104"/>
    </location>
</feature>
<dbReference type="PANTHER" id="PTHR11328">
    <property type="entry name" value="MAJOR FACILITATOR SUPERFAMILY DOMAIN-CONTAINING PROTEIN"/>
    <property type="match status" value="1"/>
</dbReference>
<sequence>MARKVTLKNIIGYASVNFLGGGAQLLISLWLMYFYTTMCNMSAVQAGIIFTVARLLDAVANPVMGFITDNFRNTRLGRKFGRRRFFILMGIPTIAIVYPLLWITGQSFTYYLIMNLIYEAIFTMVIVPCSTLPAEMTQDAGDKAKLTGTKQFFGTIANMIASFIPGRLFLMYGKDSTEAFWLTGLIYGLMTAFALLLVWTFTFERDPKEVEYNSNIGSIWQILPQICSDVASSMRIKTFRLHCVLMGVGGIFKNLTTGVFTYFVIFVLMLDTVTTSNITSVMALVSSIALLFFIGTCYRYGGPVTYKISTVIIFASLLGYYVLTLGVSSSLVIMLTILAVINTVGRTGIDYVPVFQLAFIADVDEAVTGQRREGLFSGVNSLLSKVATAVEAALLGFVLQAFGFKAGVTVQPESAVLGITILTIGAPFLLLGVTWIASTRLKLNKERHKILVDEVNRLKQGGSMTDATVEAKTAFKELTGWDYKECWGNNNVVHGGVSAVTHFTEKV</sequence>
<dbReference type="CDD" id="cd17332">
    <property type="entry name" value="MFS_MelB_like"/>
    <property type="match status" value="1"/>
</dbReference>
<dbReference type="STRING" id="1123291.SAMN04490355_101448"/>
<feature type="transmembrane region" description="Helical" evidence="1">
    <location>
        <begin position="312"/>
        <end position="341"/>
    </location>
</feature>
<feature type="transmembrane region" description="Helical" evidence="1">
    <location>
        <begin position="179"/>
        <end position="199"/>
    </location>
</feature>
<keyword evidence="3" id="KW-1185">Reference proteome</keyword>
<feature type="transmembrane region" description="Helical" evidence="1">
    <location>
        <begin position="243"/>
        <end position="269"/>
    </location>
</feature>
<dbReference type="InterPro" id="IPR036259">
    <property type="entry name" value="MFS_trans_sf"/>
</dbReference>
<keyword evidence="1" id="KW-1133">Transmembrane helix</keyword>
<dbReference type="EMBL" id="FOTS01000014">
    <property type="protein sequence ID" value="SFL70448.1"/>
    <property type="molecule type" value="Genomic_DNA"/>
</dbReference>
<organism evidence="2 3">
    <name type="scientific">Pelosinus propionicus DSM 13327</name>
    <dbReference type="NCBI Taxonomy" id="1123291"/>
    <lineage>
        <taxon>Bacteria</taxon>
        <taxon>Bacillati</taxon>
        <taxon>Bacillota</taxon>
        <taxon>Negativicutes</taxon>
        <taxon>Selenomonadales</taxon>
        <taxon>Sporomusaceae</taxon>
        <taxon>Pelosinus</taxon>
    </lineage>
</organism>
<evidence type="ECO:0000256" key="1">
    <source>
        <dbReference type="SAM" id="Phobius"/>
    </source>
</evidence>
<dbReference type="Proteomes" id="UP000199520">
    <property type="component" value="Unassembled WGS sequence"/>
</dbReference>
<reference evidence="3" key="1">
    <citation type="submission" date="2016-10" db="EMBL/GenBank/DDBJ databases">
        <authorList>
            <person name="Varghese N."/>
            <person name="Submissions S."/>
        </authorList>
    </citation>
    <scope>NUCLEOTIDE SEQUENCE [LARGE SCALE GENOMIC DNA]</scope>
    <source>
        <strain evidence="3">DSM 13327</strain>
    </source>
</reference>
<dbReference type="AlphaFoldDB" id="A0A1I4JV42"/>